<dbReference type="GO" id="GO:0005732">
    <property type="term" value="C:sno(s)RNA-containing ribonucleoprotein complex"/>
    <property type="evidence" value="ECO:0007669"/>
    <property type="project" value="UniProtKB-UniRule"/>
</dbReference>
<dbReference type="EMBL" id="CAJVPY010000882">
    <property type="protein sequence ID" value="CAG8496873.1"/>
    <property type="molecule type" value="Genomic_DNA"/>
</dbReference>
<dbReference type="Pfam" id="PF04006">
    <property type="entry name" value="Mpp10"/>
    <property type="match status" value="1"/>
</dbReference>
<comment type="similarity">
    <text evidence="6 7">Belongs to the MPP10 family.</text>
</comment>
<evidence type="ECO:0000313" key="9">
    <source>
        <dbReference type="EMBL" id="CAG8496873.1"/>
    </source>
</evidence>
<keyword evidence="10" id="KW-1185">Reference proteome</keyword>
<dbReference type="GO" id="GO:0032040">
    <property type="term" value="C:small-subunit processome"/>
    <property type="evidence" value="ECO:0007669"/>
    <property type="project" value="TreeGrafter"/>
</dbReference>
<dbReference type="GO" id="GO:0034457">
    <property type="term" value="C:Mpp10 complex"/>
    <property type="evidence" value="ECO:0007669"/>
    <property type="project" value="UniProtKB-UniRule"/>
</dbReference>
<feature type="region of interest" description="Disordered" evidence="8">
    <location>
        <begin position="129"/>
        <end position="173"/>
    </location>
</feature>
<feature type="compositionally biased region" description="Basic and acidic residues" evidence="8">
    <location>
        <begin position="491"/>
        <end position="505"/>
    </location>
</feature>
<comment type="subcellular location">
    <subcellularLocation>
        <location evidence="1 7">Nucleus</location>
        <location evidence="1 7">Nucleolus</location>
    </subcellularLocation>
</comment>
<feature type="region of interest" description="Disordered" evidence="8">
    <location>
        <begin position="225"/>
        <end position="260"/>
    </location>
</feature>
<dbReference type="GO" id="GO:0006364">
    <property type="term" value="P:rRNA processing"/>
    <property type="evidence" value="ECO:0007669"/>
    <property type="project" value="UniProtKB-KW"/>
</dbReference>
<evidence type="ECO:0000256" key="1">
    <source>
        <dbReference type="ARBA" id="ARBA00004604"/>
    </source>
</evidence>
<evidence type="ECO:0000256" key="5">
    <source>
        <dbReference type="ARBA" id="ARBA00023274"/>
    </source>
</evidence>
<evidence type="ECO:0000256" key="8">
    <source>
        <dbReference type="SAM" id="MobiDB-lite"/>
    </source>
</evidence>
<feature type="compositionally biased region" description="Basic and acidic residues" evidence="8">
    <location>
        <begin position="247"/>
        <end position="260"/>
    </location>
</feature>
<protein>
    <recommendedName>
        <fullName evidence="7">U3 small nucleolar ribonucleoprotein protein MPP10</fullName>
    </recommendedName>
</protein>
<evidence type="ECO:0000256" key="3">
    <source>
        <dbReference type="ARBA" id="ARBA00022552"/>
    </source>
</evidence>
<evidence type="ECO:0000256" key="2">
    <source>
        <dbReference type="ARBA" id="ARBA00022517"/>
    </source>
</evidence>
<evidence type="ECO:0000313" key="10">
    <source>
        <dbReference type="Proteomes" id="UP000789405"/>
    </source>
</evidence>
<reference evidence="9" key="1">
    <citation type="submission" date="2021-06" db="EMBL/GenBank/DDBJ databases">
        <authorList>
            <person name="Kallberg Y."/>
            <person name="Tangrot J."/>
            <person name="Rosling A."/>
        </authorList>
    </citation>
    <scope>NUCLEOTIDE SEQUENCE</scope>
    <source>
        <strain evidence="9">MA453B</strain>
    </source>
</reference>
<feature type="compositionally biased region" description="Acidic residues" evidence="8">
    <location>
        <begin position="142"/>
        <end position="164"/>
    </location>
</feature>
<dbReference type="Proteomes" id="UP000789405">
    <property type="component" value="Unassembled WGS sequence"/>
</dbReference>
<evidence type="ECO:0000256" key="6">
    <source>
        <dbReference type="ARBA" id="ARBA00029455"/>
    </source>
</evidence>
<dbReference type="PANTHER" id="PTHR17039">
    <property type="entry name" value="U3 SMALL NUCLEOLAR RIBONUCLEOPROTEIN PROTEIN MPP10"/>
    <property type="match status" value="1"/>
</dbReference>
<feature type="compositionally biased region" description="Basic and acidic residues" evidence="8">
    <location>
        <begin position="129"/>
        <end position="140"/>
    </location>
</feature>
<gene>
    <name evidence="9" type="ORF">DERYTH_LOCUS2696</name>
</gene>
<keyword evidence="3 7" id="KW-0698">rRNA processing</keyword>
<keyword evidence="5 7" id="KW-0687">Ribonucleoprotein</keyword>
<comment type="caution">
    <text evidence="9">The sequence shown here is derived from an EMBL/GenBank/DDBJ whole genome shotgun (WGS) entry which is preliminary data.</text>
</comment>
<accession>A0A9N9EYU1</accession>
<evidence type="ECO:0000256" key="7">
    <source>
        <dbReference type="PIRNR" id="PIRNR017300"/>
    </source>
</evidence>
<feature type="region of interest" description="Disordered" evidence="8">
    <location>
        <begin position="491"/>
        <end position="527"/>
    </location>
</feature>
<dbReference type="AlphaFoldDB" id="A0A9N9EYU1"/>
<dbReference type="PANTHER" id="PTHR17039:SF0">
    <property type="entry name" value="U3 SMALL NUCLEOLAR RIBONUCLEOPROTEIN PROTEIN MPP10"/>
    <property type="match status" value="1"/>
</dbReference>
<dbReference type="PIRSF" id="PIRSF017300">
    <property type="entry name" value="snoRNP_Mpp10"/>
    <property type="match status" value="1"/>
</dbReference>
<organism evidence="9 10">
    <name type="scientific">Dentiscutata erythropus</name>
    <dbReference type="NCBI Taxonomy" id="1348616"/>
    <lineage>
        <taxon>Eukaryota</taxon>
        <taxon>Fungi</taxon>
        <taxon>Fungi incertae sedis</taxon>
        <taxon>Mucoromycota</taxon>
        <taxon>Glomeromycotina</taxon>
        <taxon>Glomeromycetes</taxon>
        <taxon>Diversisporales</taxon>
        <taxon>Gigasporaceae</taxon>
        <taxon>Dentiscutata</taxon>
    </lineage>
</organism>
<feature type="compositionally biased region" description="Basic residues" evidence="8">
    <location>
        <begin position="506"/>
        <end position="520"/>
    </location>
</feature>
<keyword evidence="2 7" id="KW-0690">Ribosome biogenesis</keyword>
<sequence length="575" mass="67251">MLAQKFSLFLDNVIAKPETFLKEDQNAYVEALNIAKDLHNLGIKEKRKEPLHWQEIIDNDPVEKLVIDKLNNEQIWDEIDKQNNPFLKYVNDELDALDDFFEQQSVPDEQENDEDDSVLNDFEYDSLESKRMENRVHSESSDNNDMDFEDELSEDVQDDDEDEKDSVKEVSNKDTDGLNVGFFNLEEFNKNTEDGVNLSEEDDEIDYFADPDGLDNELNANDIMYKDFFDPPPKKKRKQNSSNNLRSKLDIDNNENDYEHDNESLNNLVYDLFANTNDDEEDEILKSSFDKKQERIQKQIEQLEMENAADKDWTLMGEVSGKHRPLNSLLEEDLKFDHIVKPVPIITEEVTMKLEDMIKQRILDETFDDVERKQDPNFRPFLPSKLVELSNEQSKKSLAEIYEENYVKQTSDIPDEKDESLKKEHQEVDNMFKELCHKLDALSNFHYTPKPPRPEITVIADVPAIAMEEVIPVHVSDGTLLAPEEVYDKKKQEVKGDTEMDSNEKKRTRAAKKRLKKKEKKLKERERKVVEKMNLGLGNKHAKQKMMDSLIGQKMGRRLLLRNKRSEKSTFSLQI</sequence>
<dbReference type="OrthoDB" id="445326at2759"/>
<evidence type="ECO:0000256" key="4">
    <source>
        <dbReference type="ARBA" id="ARBA00023242"/>
    </source>
</evidence>
<keyword evidence="4 7" id="KW-0539">Nucleus</keyword>
<comment type="function">
    <text evidence="7">Involved in nucleolar processing of pre-18S ribosomal RNA.</text>
</comment>
<dbReference type="InterPro" id="IPR012173">
    <property type="entry name" value="Mpp10"/>
</dbReference>
<name>A0A9N9EYU1_9GLOM</name>
<proteinExistence type="inferred from homology"/>